<gene>
    <name evidence="3" type="ORF">ABB55_01590</name>
</gene>
<name>A0A0N8GEB7_9HYPH</name>
<dbReference type="STRING" id="665126.ABB55_01590"/>
<dbReference type="SUPFAM" id="SSF109604">
    <property type="entry name" value="HD-domain/PDEase-like"/>
    <property type="match status" value="1"/>
</dbReference>
<dbReference type="InterPro" id="IPR003607">
    <property type="entry name" value="HD/PDEase_dom"/>
</dbReference>
<reference evidence="3 4" key="1">
    <citation type="submission" date="2015-09" db="EMBL/GenBank/DDBJ databases">
        <authorList>
            <consortium name="Swine Surveillance"/>
        </authorList>
    </citation>
    <scope>NUCLEOTIDE SEQUENCE [LARGE SCALE GENOMIC DNA]</scope>
    <source>
        <strain evidence="3 4">16</strain>
    </source>
</reference>
<evidence type="ECO:0000256" key="1">
    <source>
        <dbReference type="ARBA" id="ARBA00022741"/>
    </source>
</evidence>
<dbReference type="Gene3D" id="1.10.3090.10">
    <property type="entry name" value="cca-adding enzyme, domain 2"/>
    <property type="match status" value="1"/>
</dbReference>
<sequence>MTWLPLLLAETPDPVAIASAWPAVPAMAACPQDPVYHAEGDVWTHTRMVVDELLADPAYRAFNPETRQALRLAAWFHDVAKPATTVEEWDPAENRMRIRQPGHARLGARMAWAALWRAGLPRPLREQVQWLIAWHQKPFHLWTATDMRREAITFAAVGQWRALLTLVRADNRGRIAPNAAETTEKLDLLELWLEEQDLLDRPFPFANDESRVRFFATPGRAPDYAAPAPRGSRVIVLSGLPGAGKDTHAAAVLKDLPQVSLDRLRGELGVDPEDPQGRVVQAVHEAARVHLRRREPFVWNATNLTRPLRAKVLGLMLDYEADITIHAFDRPEAKILAQNRARTAVVPDAVIRRLADKWEPPSPIEAHRVEWV</sequence>
<dbReference type="PANTHER" id="PTHR47545:SF1">
    <property type="entry name" value="MULTIFUNCTIONAL CCA PROTEIN"/>
    <property type="match status" value="1"/>
</dbReference>
<proteinExistence type="predicted"/>
<organism evidence="3 4">
    <name type="scientific">Prosthecodimorpha hirschii</name>
    <dbReference type="NCBI Taxonomy" id="665126"/>
    <lineage>
        <taxon>Bacteria</taxon>
        <taxon>Pseudomonadati</taxon>
        <taxon>Pseudomonadota</taxon>
        <taxon>Alphaproteobacteria</taxon>
        <taxon>Hyphomicrobiales</taxon>
        <taxon>Ancalomicrobiaceae</taxon>
        <taxon>Prosthecodimorpha</taxon>
    </lineage>
</organism>
<evidence type="ECO:0000313" key="4">
    <source>
        <dbReference type="Proteomes" id="UP000048984"/>
    </source>
</evidence>
<dbReference type="Pfam" id="PF01966">
    <property type="entry name" value="HD"/>
    <property type="match status" value="1"/>
</dbReference>
<dbReference type="PANTHER" id="PTHR47545">
    <property type="entry name" value="MULTIFUNCTIONAL CCA PROTEIN"/>
    <property type="match status" value="1"/>
</dbReference>
<feature type="domain" description="HD" evidence="2">
    <location>
        <begin position="58"/>
        <end position="140"/>
    </location>
</feature>
<reference evidence="3 4" key="2">
    <citation type="submission" date="2015-10" db="EMBL/GenBank/DDBJ databases">
        <title>Draft Genome Sequence of Prosthecomicrobium hirschii ATCC 27832.</title>
        <authorList>
            <person name="Daniel J."/>
            <person name="Givan S.A."/>
            <person name="Brun Y.V."/>
            <person name="Brown P.J."/>
        </authorList>
    </citation>
    <scope>NUCLEOTIDE SEQUENCE [LARGE SCALE GENOMIC DNA]</scope>
    <source>
        <strain evidence="3 4">16</strain>
    </source>
</reference>
<evidence type="ECO:0000313" key="3">
    <source>
        <dbReference type="EMBL" id="KPL51073.1"/>
    </source>
</evidence>
<dbReference type="EMBL" id="LJYW01000001">
    <property type="protein sequence ID" value="KPL51073.1"/>
    <property type="molecule type" value="Genomic_DNA"/>
</dbReference>
<keyword evidence="1" id="KW-0547">Nucleotide-binding</keyword>
<dbReference type="InterPro" id="IPR006674">
    <property type="entry name" value="HD_domain"/>
</dbReference>
<keyword evidence="4" id="KW-1185">Reference proteome</keyword>
<accession>A0A0N8GEB7</accession>
<dbReference type="RefSeq" id="WP_054357236.1">
    <property type="nucleotide sequence ID" value="NZ_LJYW01000001.1"/>
</dbReference>
<dbReference type="Proteomes" id="UP000048984">
    <property type="component" value="Unassembled WGS sequence"/>
</dbReference>
<dbReference type="SUPFAM" id="SSF52540">
    <property type="entry name" value="P-loop containing nucleoside triphosphate hydrolases"/>
    <property type="match status" value="1"/>
</dbReference>
<dbReference type="GO" id="GO:0000166">
    <property type="term" value="F:nucleotide binding"/>
    <property type="evidence" value="ECO:0007669"/>
    <property type="project" value="UniProtKB-KW"/>
</dbReference>
<evidence type="ECO:0000259" key="2">
    <source>
        <dbReference type="Pfam" id="PF01966"/>
    </source>
</evidence>
<comment type="caution">
    <text evidence="3">The sequence shown here is derived from an EMBL/GenBank/DDBJ whole genome shotgun (WGS) entry which is preliminary data.</text>
</comment>
<dbReference type="CDD" id="cd00077">
    <property type="entry name" value="HDc"/>
    <property type="match status" value="1"/>
</dbReference>
<dbReference type="Gene3D" id="3.40.50.300">
    <property type="entry name" value="P-loop containing nucleotide triphosphate hydrolases"/>
    <property type="match status" value="1"/>
</dbReference>
<dbReference type="Pfam" id="PF13671">
    <property type="entry name" value="AAA_33"/>
    <property type="match status" value="1"/>
</dbReference>
<dbReference type="InterPro" id="IPR050124">
    <property type="entry name" value="tRNA_CCA-adding_enzyme"/>
</dbReference>
<dbReference type="AlphaFoldDB" id="A0A0N8GEB7"/>
<dbReference type="InterPro" id="IPR027417">
    <property type="entry name" value="P-loop_NTPase"/>
</dbReference>
<protein>
    <recommendedName>
        <fullName evidence="2">HD domain-containing protein</fullName>
    </recommendedName>
</protein>